<dbReference type="Proteomes" id="UP001196413">
    <property type="component" value="Unassembled WGS sequence"/>
</dbReference>
<feature type="non-terminal residue" evidence="1">
    <location>
        <position position="52"/>
    </location>
</feature>
<accession>A0AAD5R599</accession>
<gene>
    <name evidence="1" type="ORF">KIN20_031194</name>
</gene>
<reference evidence="1" key="1">
    <citation type="submission" date="2021-06" db="EMBL/GenBank/DDBJ databases">
        <title>Parelaphostrongylus tenuis whole genome reference sequence.</title>
        <authorList>
            <person name="Garwood T.J."/>
            <person name="Larsen P.A."/>
            <person name="Fountain-Jones N.M."/>
            <person name="Garbe J.R."/>
            <person name="Macchietto M.G."/>
            <person name="Kania S.A."/>
            <person name="Gerhold R.W."/>
            <person name="Richards J.E."/>
            <person name="Wolf T.M."/>
        </authorList>
    </citation>
    <scope>NUCLEOTIDE SEQUENCE</scope>
    <source>
        <strain evidence="1">MNPRO001-30</strain>
        <tissue evidence="1">Meninges</tissue>
    </source>
</reference>
<keyword evidence="2" id="KW-1185">Reference proteome</keyword>
<name>A0AAD5R599_PARTN</name>
<evidence type="ECO:0000313" key="1">
    <source>
        <dbReference type="EMBL" id="KAJ1369678.1"/>
    </source>
</evidence>
<proteinExistence type="predicted"/>
<dbReference type="EMBL" id="JAHQIW010006653">
    <property type="protein sequence ID" value="KAJ1369678.1"/>
    <property type="molecule type" value="Genomic_DNA"/>
</dbReference>
<sequence>MGDRERQSRFVNDRKSATARDIGGYLRCLVEYGAISQAIKLATNCVDEETKK</sequence>
<evidence type="ECO:0000313" key="2">
    <source>
        <dbReference type="Proteomes" id="UP001196413"/>
    </source>
</evidence>
<comment type="caution">
    <text evidence="1">The sequence shown here is derived from an EMBL/GenBank/DDBJ whole genome shotgun (WGS) entry which is preliminary data.</text>
</comment>
<organism evidence="1 2">
    <name type="scientific">Parelaphostrongylus tenuis</name>
    <name type="common">Meningeal worm</name>
    <dbReference type="NCBI Taxonomy" id="148309"/>
    <lineage>
        <taxon>Eukaryota</taxon>
        <taxon>Metazoa</taxon>
        <taxon>Ecdysozoa</taxon>
        <taxon>Nematoda</taxon>
        <taxon>Chromadorea</taxon>
        <taxon>Rhabditida</taxon>
        <taxon>Rhabditina</taxon>
        <taxon>Rhabditomorpha</taxon>
        <taxon>Strongyloidea</taxon>
        <taxon>Metastrongylidae</taxon>
        <taxon>Parelaphostrongylus</taxon>
    </lineage>
</organism>
<dbReference type="AlphaFoldDB" id="A0AAD5R599"/>
<protein>
    <submittedName>
        <fullName evidence="1">Uncharacterized protein</fullName>
    </submittedName>
</protein>